<dbReference type="InterPro" id="IPR052197">
    <property type="entry name" value="ComplexI_49kDa-like"/>
</dbReference>
<proteinExistence type="predicted"/>
<keyword evidence="2" id="KW-0460">Magnesium</keyword>
<name>A0A4Q0Y378_9BACT</name>
<keyword evidence="2" id="KW-0408">Iron</keyword>
<comment type="cofactor">
    <cofactor evidence="2">
        <name>Fe cation</name>
        <dbReference type="ChEBI" id="CHEBI:24875"/>
    </cofactor>
</comment>
<feature type="binding site" evidence="2">
    <location>
        <position position="360"/>
    </location>
    <ligand>
        <name>Fe cation</name>
        <dbReference type="ChEBI" id="CHEBI:24875"/>
    </ligand>
</feature>
<keyword evidence="2" id="KW-0479">Metal-binding</keyword>
<dbReference type="SUPFAM" id="SSF56762">
    <property type="entry name" value="HydB/Nqo4-like"/>
    <property type="match status" value="1"/>
</dbReference>
<accession>A0A4Q0Y378</accession>
<dbReference type="AlphaFoldDB" id="A0A4Q0Y378"/>
<dbReference type="Pfam" id="PF00346">
    <property type="entry name" value="Complex1_49kDa"/>
    <property type="match status" value="2"/>
</dbReference>
<dbReference type="STRING" id="877500.GCA_000935065_01339"/>
<comment type="cofactor">
    <cofactor evidence="2">
        <name>Ni(2+)</name>
        <dbReference type="ChEBI" id="CHEBI:49786"/>
    </cofactor>
</comment>
<dbReference type="RefSeq" id="WP_129081526.1">
    <property type="nucleotide sequence ID" value="NZ_CP041070.1"/>
</dbReference>
<dbReference type="GO" id="GO:0016151">
    <property type="term" value="F:nickel cation binding"/>
    <property type="evidence" value="ECO:0007669"/>
    <property type="project" value="InterPro"/>
</dbReference>
<dbReference type="PANTHER" id="PTHR43485">
    <property type="entry name" value="HYDROGENASE-4 COMPONENT G"/>
    <property type="match status" value="1"/>
</dbReference>
<feature type="binding site" evidence="2">
    <location>
        <position position="71"/>
    </location>
    <ligand>
        <name>Ni(2+)</name>
        <dbReference type="ChEBI" id="CHEBI:49786"/>
    </ligand>
</feature>
<dbReference type="Gene3D" id="1.10.645.10">
    <property type="entry name" value="Cytochrome-c3 Hydrogenase, chain B"/>
    <property type="match status" value="1"/>
</dbReference>
<protein>
    <submittedName>
        <fullName evidence="4">Proton-conducting membrane transporter</fullName>
    </submittedName>
</protein>
<dbReference type="GO" id="GO:0051287">
    <property type="term" value="F:NAD binding"/>
    <property type="evidence" value="ECO:0007669"/>
    <property type="project" value="InterPro"/>
</dbReference>
<dbReference type="InterPro" id="IPR029014">
    <property type="entry name" value="NiFe-Hase_large"/>
</dbReference>
<evidence type="ECO:0000313" key="5">
    <source>
        <dbReference type="Proteomes" id="UP000290191"/>
    </source>
</evidence>
<keyword evidence="1" id="KW-0560">Oxidoreductase</keyword>
<dbReference type="InterPro" id="IPR001135">
    <property type="entry name" value="NADH_Q_OxRdtase_suD"/>
</dbReference>
<gene>
    <name evidence="4" type="ORF">CRV06_04580</name>
</gene>
<feature type="binding site" evidence="2">
    <location>
        <position position="71"/>
    </location>
    <ligand>
        <name>Fe cation</name>
        <dbReference type="ChEBI" id="CHEBI:24875"/>
    </ligand>
</feature>
<dbReference type="Proteomes" id="UP000290191">
    <property type="component" value="Unassembled WGS sequence"/>
</dbReference>
<feature type="binding site" evidence="2">
    <location>
        <position position="357"/>
    </location>
    <ligand>
        <name>Ni(2+)</name>
        <dbReference type="ChEBI" id="CHEBI:49786"/>
    </ligand>
</feature>
<evidence type="ECO:0000313" key="4">
    <source>
        <dbReference type="EMBL" id="RXJ64213.1"/>
    </source>
</evidence>
<dbReference type="EMBL" id="PDKO01000002">
    <property type="protein sequence ID" value="RXJ64213.1"/>
    <property type="molecule type" value="Genomic_DNA"/>
</dbReference>
<keyword evidence="5" id="KW-1185">Reference proteome</keyword>
<feature type="domain" description="NADH-quinone oxidoreductase subunit D" evidence="3">
    <location>
        <begin position="291"/>
        <end position="361"/>
    </location>
</feature>
<reference evidence="4 5" key="1">
    <citation type="submission" date="2017-10" db="EMBL/GenBank/DDBJ databases">
        <title>Genomics of the genus Arcobacter.</title>
        <authorList>
            <person name="Perez-Cataluna A."/>
            <person name="Figueras M.J."/>
        </authorList>
    </citation>
    <scope>NUCLEOTIDE SEQUENCE [LARGE SCALE GENOMIC DNA]</scope>
    <source>
        <strain evidence="4 5">DSM 24636</strain>
    </source>
</reference>
<dbReference type="GO" id="GO:0016651">
    <property type="term" value="F:oxidoreductase activity, acting on NAD(P)H"/>
    <property type="evidence" value="ECO:0007669"/>
    <property type="project" value="InterPro"/>
</dbReference>
<evidence type="ECO:0000256" key="1">
    <source>
        <dbReference type="ARBA" id="ARBA00023002"/>
    </source>
</evidence>
<evidence type="ECO:0000256" key="2">
    <source>
        <dbReference type="PIRSR" id="PIRSR601501-1"/>
    </source>
</evidence>
<organism evidence="4 5">
    <name type="scientific">Halarcobacter anaerophilus</name>
    <dbReference type="NCBI Taxonomy" id="877500"/>
    <lineage>
        <taxon>Bacteria</taxon>
        <taxon>Pseudomonadati</taxon>
        <taxon>Campylobacterota</taxon>
        <taxon>Epsilonproteobacteria</taxon>
        <taxon>Campylobacterales</taxon>
        <taxon>Arcobacteraceae</taxon>
        <taxon>Halarcobacter</taxon>
    </lineage>
</organism>
<feature type="binding site" evidence="2">
    <location>
        <position position="68"/>
    </location>
    <ligand>
        <name>Ni(2+)</name>
        <dbReference type="ChEBI" id="CHEBI:49786"/>
    </ligand>
</feature>
<dbReference type="InterPro" id="IPR001501">
    <property type="entry name" value="Ni-dep_hyd_lsu"/>
</dbReference>
<keyword evidence="2" id="KW-0533">Nickel</keyword>
<feature type="domain" description="NADH-quinone oxidoreductase subunit D" evidence="3">
    <location>
        <begin position="123"/>
        <end position="287"/>
    </location>
</feature>
<dbReference type="Pfam" id="PF00374">
    <property type="entry name" value="NiFeSe_Hases"/>
    <property type="match status" value="1"/>
</dbReference>
<feature type="binding site" evidence="2">
    <location>
        <position position="48"/>
    </location>
    <ligand>
        <name>Mg(2+)</name>
        <dbReference type="ChEBI" id="CHEBI:18420"/>
    </ligand>
</feature>
<dbReference type="PANTHER" id="PTHR43485:SF1">
    <property type="entry name" value="FORMATE HYDROGENLYASE SUBUNIT 5-RELATED"/>
    <property type="match status" value="1"/>
</dbReference>
<dbReference type="GO" id="GO:0048038">
    <property type="term" value="F:quinone binding"/>
    <property type="evidence" value="ECO:0007669"/>
    <property type="project" value="InterPro"/>
</dbReference>
<sequence length="363" mass="41107">MATKKTINIPLGSQHISLLEPIRFNFSTQNEKIVDVDWDVGFVHRGIEKACTTNFEFKQVGYVVARVCGLCAITHSLSYTIGVEKLLDHEVNKKIKYLRLLMLELDRIHSHMLCLAHVSENAGFEGMFMKIMADRELVMDIQEAISGNRVQFDYVSIGGVNRDLDLETEKLLKKNISLLEEKIDDLIDKFTNNWSLSLKYKNIGHLSKEDAYNMNALGPMARACGAKIDVRLETSDFPYDEVGYELVLEQGGDIHSRNMVRLREIKNSIKMVRNIVDGVPEGEIMEKVKGKPKGETFMRIEAPRGEIFYYLNATGKNMLQRVRIKTPTFSQIPAMVNVFKGANYADAHAILASFDPCMSCTAK</sequence>
<dbReference type="OrthoDB" id="9801496at2"/>
<evidence type="ECO:0000259" key="3">
    <source>
        <dbReference type="Pfam" id="PF00346"/>
    </source>
</evidence>
<comment type="caution">
    <text evidence="4">The sequence shown here is derived from an EMBL/GenBank/DDBJ whole genome shotgun (WGS) entry which is preliminary data.</text>
</comment>
<feature type="binding site" evidence="2">
    <location>
        <position position="324"/>
    </location>
    <ligand>
        <name>Mg(2+)</name>
        <dbReference type="ChEBI" id="CHEBI:18420"/>
    </ligand>
</feature>